<evidence type="ECO:0008006" key="4">
    <source>
        <dbReference type="Google" id="ProtNLM"/>
    </source>
</evidence>
<keyword evidence="1" id="KW-0812">Transmembrane</keyword>
<evidence type="ECO:0000313" key="2">
    <source>
        <dbReference type="EMBL" id="EXY91152.1"/>
    </source>
</evidence>
<organism evidence="2 3">
    <name type="scientific">Bacteroides fragilis str. 3998T(B)3</name>
    <dbReference type="NCBI Taxonomy" id="1339316"/>
    <lineage>
        <taxon>Bacteria</taxon>
        <taxon>Pseudomonadati</taxon>
        <taxon>Bacteroidota</taxon>
        <taxon>Bacteroidia</taxon>
        <taxon>Bacteroidales</taxon>
        <taxon>Bacteroidaceae</taxon>
        <taxon>Bacteroides</taxon>
    </lineage>
</organism>
<dbReference type="Proteomes" id="UP000020773">
    <property type="component" value="Unassembled WGS sequence"/>
</dbReference>
<dbReference type="InterPro" id="IPR025050">
    <property type="entry name" value="TraL_transposon"/>
</dbReference>
<comment type="caution">
    <text evidence="2">The sequence shown here is derived from an EMBL/GenBank/DDBJ whole genome shotgun (WGS) entry which is preliminary data.</text>
</comment>
<accession>A0A015U8I3</accession>
<dbReference type="GeneID" id="99669058"/>
<name>A0A015U8I3_BACFG</name>
<evidence type="ECO:0000256" key="1">
    <source>
        <dbReference type="SAM" id="Phobius"/>
    </source>
</evidence>
<sequence>MAKKRIKAFGEWVEDHLRRACGALSPDKRIIVILTLLLFFSVLSLYFTVSSIYRFGKGAGERMQIRHIERLELELRQRQEADSVKHLKDFNYDDERKTE</sequence>
<keyword evidence="1" id="KW-1133">Transmembrane helix</keyword>
<evidence type="ECO:0000313" key="3">
    <source>
        <dbReference type="Proteomes" id="UP000020773"/>
    </source>
</evidence>
<dbReference type="PATRIC" id="fig|1339316.3.peg.2071"/>
<proteinExistence type="predicted"/>
<protein>
    <recommendedName>
        <fullName evidence="4">DUF3989 domain-containing protein</fullName>
    </recommendedName>
</protein>
<dbReference type="RefSeq" id="WP_004295449.1">
    <property type="nucleotide sequence ID" value="NZ_JGDB01000080.1"/>
</dbReference>
<feature type="transmembrane region" description="Helical" evidence="1">
    <location>
        <begin position="30"/>
        <end position="53"/>
    </location>
</feature>
<dbReference type="AlphaFoldDB" id="A0A015U8I3"/>
<dbReference type="Pfam" id="PF13150">
    <property type="entry name" value="TraL_transposon"/>
    <property type="match status" value="1"/>
</dbReference>
<gene>
    <name evidence="2" type="ORF">M125_2156</name>
</gene>
<keyword evidence="1" id="KW-0472">Membrane</keyword>
<reference evidence="2 3" key="1">
    <citation type="submission" date="2014-02" db="EMBL/GenBank/DDBJ databases">
        <authorList>
            <person name="Sears C."/>
            <person name="Carroll K."/>
            <person name="Sack B.R."/>
            <person name="Qadri F."/>
            <person name="Myers L.L."/>
            <person name="Chung G.-T."/>
            <person name="Escheverria P."/>
            <person name="Fraser C.M."/>
            <person name="Sadzewicz L."/>
            <person name="Shefchek K.A."/>
            <person name="Tallon L."/>
            <person name="Das S.P."/>
            <person name="Daugherty S."/>
            <person name="Mongodin E.F."/>
        </authorList>
    </citation>
    <scope>NUCLEOTIDE SEQUENCE [LARGE SCALE GENOMIC DNA]</scope>
    <source>
        <strain evidence="3">3998T(B)3</strain>
    </source>
</reference>
<dbReference type="EMBL" id="JGDB01000080">
    <property type="protein sequence ID" value="EXY91152.1"/>
    <property type="molecule type" value="Genomic_DNA"/>
</dbReference>